<dbReference type="InterPro" id="IPR016024">
    <property type="entry name" value="ARM-type_fold"/>
</dbReference>
<dbReference type="SUPFAM" id="SSF48371">
    <property type="entry name" value="ARM repeat"/>
    <property type="match status" value="1"/>
</dbReference>
<keyword evidence="11" id="KW-1185">Reference proteome</keyword>
<feature type="compositionally biased region" description="Acidic residues" evidence="8">
    <location>
        <begin position="896"/>
        <end position="911"/>
    </location>
</feature>
<comment type="subcellular location">
    <subcellularLocation>
        <location evidence="1">Chromosome</location>
    </subcellularLocation>
</comment>
<evidence type="ECO:0000256" key="2">
    <source>
        <dbReference type="ARBA" id="ARBA00006533"/>
    </source>
</evidence>
<dbReference type="KEGG" id="mbr:MONBRDRAFT_31472"/>
<feature type="compositionally biased region" description="Low complexity" evidence="8">
    <location>
        <begin position="867"/>
        <end position="877"/>
    </location>
</feature>
<dbReference type="GO" id="GO:0000793">
    <property type="term" value="C:condensed chromosome"/>
    <property type="evidence" value="ECO:0000318"/>
    <property type="project" value="GO_Central"/>
</dbReference>
<dbReference type="InterPro" id="IPR025977">
    <property type="entry name" value="Cnd3_C"/>
</dbReference>
<dbReference type="GeneID" id="5888867"/>
<feature type="compositionally biased region" description="Basic residues" evidence="8">
    <location>
        <begin position="879"/>
        <end position="888"/>
    </location>
</feature>
<accession>A9UTE1</accession>
<dbReference type="InterPro" id="IPR011989">
    <property type="entry name" value="ARM-like"/>
</dbReference>
<comment type="similarity">
    <text evidence="2">Belongs to the CND3 (condensin subunit 3) family.</text>
</comment>
<evidence type="ECO:0000313" key="10">
    <source>
        <dbReference type="EMBL" id="EDQ91232.1"/>
    </source>
</evidence>
<dbReference type="InterPro" id="IPR027165">
    <property type="entry name" value="CND3"/>
</dbReference>
<reference evidence="10 11" key="1">
    <citation type="journal article" date="2008" name="Nature">
        <title>The genome of the choanoflagellate Monosiga brevicollis and the origin of metazoans.</title>
        <authorList>
            <consortium name="JGI Sequencing"/>
            <person name="King N."/>
            <person name="Westbrook M.J."/>
            <person name="Young S.L."/>
            <person name="Kuo A."/>
            <person name="Abedin M."/>
            <person name="Chapman J."/>
            <person name="Fairclough S."/>
            <person name="Hellsten U."/>
            <person name="Isogai Y."/>
            <person name="Letunic I."/>
            <person name="Marr M."/>
            <person name="Pincus D."/>
            <person name="Putnam N."/>
            <person name="Rokas A."/>
            <person name="Wright K.J."/>
            <person name="Zuzow R."/>
            <person name="Dirks W."/>
            <person name="Good M."/>
            <person name="Goodstein D."/>
            <person name="Lemons D."/>
            <person name="Li W."/>
            <person name="Lyons J.B."/>
            <person name="Morris A."/>
            <person name="Nichols S."/>
            <person name="Richter D.J."/>
            <person name="Salamov A."/>
            <person name="Bork P."/>
            <person name="Lim W.A."/>
            <person name="Manning G."/>
            <person name="Miller W.T."/>
            <person name="McGinnis W."/>
            <person name="Shapiro H."/>
            <person name="Tjian R."/>
            <person name="Grigoriev I.V."/>
            <person name="Rokhsar D."/>
        </authorList>
    </citation>
    <scope>NUCLEOTIDE SEQUENCE [LARGE SCALE GENOMIC DNA]</scope>
    <source>
        <strain evidence="11">MX1 / ATCC 50154</strain>
    </source>
</reference>
<evidence type="ECO:0000256" key="5">
    <source>
        <dbReference type="ARBA" id="ARBA00022776"/>
    </source>
</evidence>
<feature type="region of interest" description="Disordered" evidence="8">
    <location>
        <begin position="856"/>
        <end position="933"/>
    </location>
</feature>
<dbReference type="PANTHER" id="PTHR14418">
    <property type="entry name" value="CONDENSIN COMPLEX SUBUNIT 3-RELATED"/>
    <property type="match status" value="1"/>
</dbReference>
<dbReference type="PANTHER" id="PTHR14418:SF5">
    <property type="entry name" value="CONDENSIN COMPLEX SUBUNIT 3"/>
    <property type="match status" value="1"/>
</dbReference>
<keyword evidence="5" id="KW-0498">Mitosis</keyword>
<dbReference type="Proteomes" id="UP000001357">
    <property type="component" value="Unassembled WGS sequence"/>
</dbReference>
<evidence type="ECO:0000256" key="4">
    <source>
        <dbReference type="ARBA" id="ARBA00022618"/>
    </source>
</evidence>
<keyword evidence="7" id="KW-0131">Cell cycle</keyword>
<dbReference type="OMA" id="FRATQIT"/>
<evidence type="ECO:0000256" key="8">
    <source>
        <dbReference type="SAM" id="MobiDB-lite"/>
    </source>
</evidence>
<evidence type="ECO:0000256" key="3">
    <source>
        <dbReference type="ARBA" id="ARBA00022454"/>
    </source>
</evidence>
<dbReference type="FunCoup" id="A9UTE1">
    <property type="interactions" value="1177"/>
</dbReference>
<dbReference type="RefSeq" id="XP_001743654.1">
    <property type="nucleotide sequence ID" value="XM_001743602.1"/>
</dbReference>
<gene>
    <name evidence="10" type="ORF">MONBRDRAFT_31472</name>
</gene>
<name>A9UTE1_MONBE</name>
<keyword evidence="6" id="KW-0226">DNA condensation</keyword>
<dbReference type="InParanoid" id="A9UTE1"/>
<dbReference type="Gene3D" id="1.25.10.10">
    <property type="entry name" value="Leucine-rich Repeat Variant"/>
    <property type="match status" value="1"/>
</dbReference>
<evidence type="ECO:0000256" key="1">
    <source>
        <dbReference type="ARBA" id="ARBA00004286"/>
    </source>
</evidence>
<evidence type="ECO:0000313" key="11">
    <source>
        <dbReference type="Proteomes" id="UP000001357"/>
    </source>
</evidence>
<protein>
    <recommendedName>
        <fullName evidence="9">Nuclear condensin complex subunit 3 C-terminal domain-containing protein</fullName>
    </recommendedName>
</protein>
<feature type="domain" description="Nuclear condensin complex subunit 3 C-terminal" evidence="9">
    <location>
        <begin position="521"/>
        <end position="794"/>
    </location>
</feature>
<dbReference type="eggNOG" id="KOG2025">
    <property type="taxonomic scope" value="Eukaryota"/>
</dbReference>
<organism evidence="10 11">
    <name type="scientific">Monosiga brevicollis</name>
    <name type="common">Choanoflagellate</name>
    <dbReference type="NCBI Taxonomy" id="81824"/>
    <lineage>
        <taxon>Eukaryota</taxon>
        <taxon>Choanoflagellata</taxon>
        <taxon>Craspedida</taxon>
        <taxon>Salpingoecidae</taxon>
        <taxon>Monosiga</taxon>
    </lineage>
</organism>
<keyword evidence="4" id="KW-0132">Cell division</keyword>
<dbReference type="GO" id="GO:0051301">
    <property type="term" value="P:cell division"/>
    <property type="evidence" value="ECO:0007669"/>
    <property type="project" value="UniProtKB-KW"/>
</dbReference>
<proteinExistence type="inferred from homology"/>
<dbReference type="EMBL" id="CH991545">
    <property type="protein sequence ID" value="EDQ91232.1"/>
    <property type="molecule type" value="Genomic_DNA"/>
</dbReference>
<evidence type="ECO:0000256" key="6">
    <source>
        <dbReference type="ARBA" id="ARBA00023067"/>
    </source>
</evidence>
<dbReference type="GO" id="GO:0000796">
    <property type="term" value="C:condensin complex"/>
    <property type="evidence" value="ECO:0007669"/>
    <property type="project" value="InterPro"/>
</dbReference>
<dbReference type="Pfam" id="PF12719">
    <property type="entry name" value="Cnd3"/>
    <property type="match status" value="1"/>
</dbReference>
<dbReference type="AlphaFoldDB" id="A9UTE1"/>
<dbReference type="STRING" id="81824.A9UTE1"/>
<sequence>MSVAQLFANAQRSKTRQEACADGLLRLMLEQPADEFAAAFRSCFERCLLIFKREPAVERIIEMVPEGASMVDMVLTRMTAVAAAQDKSVRFRACQVISRVLNRLSDGTDLSEELYDALETVVLDRMHDKIPAVRVQAVKAAGRLQAVDDADCPIVQRYLALLSKDSSADVRCAVLQQLIFTKNTKTAILARSRDIKTPVRVAFFKAMLDQAVHYKAISVAQRVALLRDGLLEREDAVRKQATKLALSWFRLAGGLDALLDAIDVELNVEVAEALCQAILNSEDVTMEALNLSALSPSRTFFWVQACKFLQQQKRQEDLEAIMPSASALGDRVVALIDSHAVAQEIKNEPSDDEEEVINNAFVVQQLLLGAELFDADNEFARRELSAKLRPLVIKHFRVSEVIAPCMKLLAHLHPHATEFTTVVVELLRDILEPVTYVTKSISESEKKRLQVKIAERRVKILHLEDDKEARVEAEEFVEAENIKKRIEALRAEQDDLRAQMEPRVVEKRHQLDDNETLQARLQILHTALVASKEPLQTRHEDGVVDTIVLPGVQHPDAEVRNLAIACLGLLSLCDKVFAQKHILLLLQVIQVDQDVLQVTALRHIFDLLLVFGVEAFATGNQISESADSEQERAMERDTTIVPILERYLESDNDDLKTVAVQGFAKLLLSNRLSSVQIVSRLTLLYFNPTTEDLTDLRQCLSVFFPAYAFSSRAHQDDIRESMLPTLRIVFRAPADSPMASVKPSTVADMLMYLTQAERAGLGVHGDLAVALANEVISEPESPDNKVLLKALSLVSWTSLEEEQLRCMVVLMEQVDELMLDSAANKLASKIVDAVQAALGTEGLDGIDEGLREAMQAQAREHQEARQQETQALAAESSTRARRSSRQRKAAQQPISYDDESEPDAESEDDEILSSRQASGKTEYLVRQAGDPEE</sequence>
<evidence type="ECO:0000259" key="9">
    <source>
        <dbReference type="Pfam" id="PF12719"/>
    </source>
</evidence>
<dbReference type="GO" id="GO:0007076">
    <property type="term" value="P:mitotic chromosome condensation"/>
    <property type="evidence" value="ECO:0000318"/>
    <property type="project" value="GO_Central"/>
</dbReference>
<evidence type="ECO:0000256" key="7">
    <source>
        <dbReference type="ARBA" id="ARBA00023306"/>
    </source>
</evidence>
<keyword evidence="3" id="KW-0158">Chromosome</keyword>